<dbReference type="PROSITE" id="PS51257">
    <property type="entry name" value="PROKAR_LIPOPROTEIN"/>
    <property type="match status" value="1"/>
</dbReference>
<comment type="caution">
    <text evidence="3">The sequence shown here is derived from an EMBL/GenBank/DDBJ whole genome shotgun (WGS) entry which is preliminary data.</text>
</comment>
<keyword evidence="2" id="KW-0732">Signal</keyword>
<evidence type="ECO:0000256" key="2">
    <source>
        <dbReference type="SAM" id="SignalP"/>
    </source>
</evidence>
<gene>
    <name evidence="3" type="ORF">FRC96_18630</name>
</gene>
<name>A0A5C6WWD2_9DELT</name>
<organism evidence="3 4">
    <name type="scientific">Lujinxingia vulgaris</name>
    <dbReference type="NCBI Taxonomy" id="2600176"/>
    <lineage>
        <taxon>Bacteria</taxon>
        <taxon>Deltaproteobacteria</taxon>
        <taxon>Bradymonadales</taxon>
        <taxon>Lujinxingiaceae</taxon>
        <taxon>Lujinxingia</taxon>
    </lineage>
</organism>
<proteinExistence type="predicted"/>
<accession>A0A5C6WWD2</accession>
<sequence>MRAEIKASRHKRLPWLVVLMCLALQACAYNYASREGRRATSTAPETTTESATSTSTESVTAAPQGASSEQSAEDAGEHEVEHDACARLVFEVYYFDDEARHVRQLACESGEVLSVQRVPMTNSSLERARQARHPERTWYVLVDPEGLRTRYLTNPQLRELQARYQAELVGRDPVDDVLIYQLHIDGF</sequence>
<protein>
    <submittedName>
        <fullName evidence="3">Uncharacterized protein</fullName>
    </submittedName>
</protein>
<dbReference type="AlphaFoldDB" id="A0A5C6WWD2"/>
<evidence type="ECO:0000313" key="3">
    <source>
        <dbReference type="EMBL" id="TXD32161.1"/>
    </source>
</evidence>
<dbReference type="OrthoDB" id="5517781at2"/>
<feature type="region of interest" description="Disordered" evidence="1">
    <location>
        <begin position="35"/>
        <end position="78"/>
    </location>
</feature>
<feature type="chain" id="PRO_5022773794" evidence="2">
    <location>
        <begin position="29"/>
        <end position="187"/>
    </location>
</feature>
<dbReference type="RefSeq" id="WP_146976746.1">
    <property type="nucleotide sequence ID" value="NZ_VOSL01000138.1"/>
</dbReference>
<dbReference type="Proteomes" id="UP000321046">
    <property type="component" value="Unassembled WGS sequence"/>
</dbReference>
<evidence type="ECO:0000256" key="1">
    <source>
        <dbReference type="SAM" id="MobiDB-lite"/>
    </source>
</evidence>
<feature type="signal peptide" evidence="2">
    <location>
        <begin position="1"/>
        <end position="28"/>
    </location>
</feature>
<dbReference type="EMBL" id="VOSL01000138">
    <property type="protein sequence ID" value="TXD32161.1"/>
    <property type="molecule type" value="Genomic_DNA"/>
</dbReference>
<reference evidence="3 4" key="1">
    <citation type="submission" date="2019-08" db="EMBL/GenBank/DDBJ databases">
        <title>Bradymonadales sp. TMQ2.</title>
        <authorList>
            <person name="Liang Q."/>
        </authorList>
    </citation>
    <scope>NUCLEOTIDE SEQUENCE [LARGE SCALE GENOMIC DNA]</scope>
    <source>
        <strain evidence="3 4">TMQ2</strain>
    </source>
</reference>
<feature type="compositionally biased region" description="Low complexity" evidence="1">
    <location>
        <begin position="39"/>
        <end position="62"/>
    </location>
</feature>
<evidence type="ECO:0000313" key="4">
    <source>
        <dbReference type="Proteomes" id="UP000321046"/>
    </source>
</evidence>